<dbReference type="EMBL" id="CP016907">
    <property type="protein sequence ID" value="AOC97378.1"/>
    <property type="molecule type" value="Genomic_DNA"/>
</dbReference>
<evidence type="ECO:0000313" key="2">
    <source>
        <dbReference type="EMBL" id="AOC97378.1"/>
    </source>
</evidence>
<protein>
    <submittedName>
        <fullName evidence="2">Uncharacterized protein</fullName>
    </submittedName>
</protein>
<organism evidence="2 3">
    <name type="scientific">Flavobacterium anhuiense</name>
    <dbReference type="NCBI Taxonomy" id="459526"/>
    <lineage>
        <taxon>Bacteria</taxon>
        <taxon>Pseudomonadati</taxon>
        <taxon>Bacteroidota</taxon>
        <taxon>Flavobacteriia</taxon>
        <taxon>Flavobacteriales</taxon>
        <taxon>Flavobacteriaceae</taxon>
        <taxon>Flavobacterium</taxon>
    </lineage>
</organism>
<reference evidence="2 3" key="1">
    <citation type="submission" date="2016-08" db="EMBL/GenBank/DDBJ databases">
        <title>Complete genome sequence of Flavobacterium johnsoniae strain GSE09, a volatile-producing biocontrol agent isolated from cucumber (Cucumis sativus).</title>
        <authorList>
            <person name="Jeong J.-J."/>
            <person name="Oh J.Y."/>
            <person name="Jim Y.J."/>
            <person name="Sang M.K."/>
            <person name="Kim K.D."/>
        </authorList>
    </citation>
    <scope>NUCLEOTIDE SEQUENCE [LARGE SCALE GENOMIC DNA]</scope>
    <source>
        <strain evidence="2 3">GSE09</strain>
    </source>
</reference>
<keyword evidence="1" id="KW-1133">Transmembrane helix</keyword>
<dbReference type="AlphaFoldDB" id="A0AAC9D5U7"/>
<proteinExistence type="predicted"/>
<keyword evidence="1" id="KW-0812">Transmembrane</keyword>
<dbReference type="KEGG" id="fjg:BB050_04300"/>
<dbReference type="Proteomes" id="UP000093276">
    <property type="component" value="Chromosome"/>
</dbReference>
<sequence length="66" mass="7776">MELTITFFIKFTLVVYLILALFFTLLSLLHLNDNFNRYNIFSFLSKRLPFGLLSYNYPIGCANCKE</sequence>
<accession>A0AAC9D5U7</accession>
<gene>
    <name evidence="2" type="ORF">BB050_04300</name>
</gene>
<feature type="transmembrane region" description="Helical" evidence="1">
    <location>
        <begin position="7"/>
        <end position="29"/>
    </location>
</feature>
<evidence type="ECO:0000313" key="3">
    <source>
        <dbReference type="Proteomes" id="UP000093276"/>
    </source>
</evidence>
<name>A0AAC9D5U7_9FLAO</name>
<evidence type="ECO:0000256" key="1">
    <source>
        <dbReference type="SAM" id="Phobius"/>
    </source>
</evidence>
<keyword evidence="1" id="KW-0472">Membrane</keyword>